<dbReference type="PANTHER" id="PTHR38459">
    <property type="entry name" value="PROPHAGE BACTOPRENOL-LINKED GLUCOSE TRANSLOCASE HOMOLOG"/>
    <property type="match status" value="1"/>
</dbReference>
<dbReference type="GO" id="GO:0000271">
    <property type="term" value="P:polysaccharide biosynthetic process"/>
    <property type="evidence" value="ECO:0007669"/>
    <property type="project" value="InterPro"/>
</dbReference>
<feature type="transmembrane region" description="Helical" evidence="6">
    <location>
        <begin position="75"/>
        <end position="95"/>
    </location>
</feature>
<evidence type="ECO:0000256" key="3">
    <source>
        <dbReference type="ARBA" id="ARBA00022692"/>
    </source>
</evidence>
<dbReference type="PANTHER" id="PTHR38459:SF1">
    <property type="entry name" value="PROPHAGE BACTOPRENOL-LINKED GLUCOSE TRANSLOCASE HOMOLOG"/>
    <property type="match status" value="1"/>
</dbReference>
<evidence type="ECO:0000259" key="7">
    <source>
        <dbReference type="Pfam" id="PF04138"/>
    </source>
</evidence>
<keyword evidence="5 6" id="KW-0472">Membrane</keyword>
<reference evidence="8 9" key="1">
    <citation type="submission" date="2019-08" db="EMBL/GenBank/DDBJ databases">
        <title>Bacillus genomes from the desert of Cuatro Cienegas, Coahuila.</title>
        <authorList>
            <person name="Olmedo-Alvarez G."/>
        </authorList>
    </citation>
    <scope>NUCLEOTIDE SEQUENCE [LARGE SCALE GENOMIC DNA]</scope>
    <source>
        <strain evidence="8 9">CH446_14T</strain>
    </source>
</reference>
<evidence type="ECO:0000256" key="4">
    <source>
        <dbReference type="ARBA" id="ARBA00022989"/>
    </source>
</evidence>
<dbReference type="RefSeq" id="WP_148974618.1">
    <property type="nucleotide sequence ID" value="NZ_JBNIKU010000007.1"/>
</dbReference>
<evidence type="ECO:0000256" key="1">
    <source>
        <dbReference type="ARBA" id="ARBA00004141"/>
    </source>
</evidence>
<organism evidence="8 9">
    <name type="scientific">Bacillus infantis</name>
    <dbReference type="NCBI Taxonomy" id="324767"/>
    <lineage>
        <taxon>Bacteria</taxon>
        <taxon>Bacillati</taxon>
        <taxon>Bacillota</taxon>
        <taxon>Bacilli</taxon>
        <taxon>Bacillales</taxon>
        <taxon>Bacillaceae</taxon>
        <taxon>Bacillus</taxon>
    </lineage>
</organism>
<feature type="transmembrane region" description="Helical" evidence="6">
    <location>
        <begin position="101"/>
        <end position="122"/>
    </location>
</feature>
<dbReference type="Proteomes" id="UP000322139">
    <property type="component" value="Unassembled WGS sequence"/>
</dbReference>
<keyword evidence="4 6" id="KW-1133">Transmembrane helix</keyword>
<evidence type="ECO:0000256" key="5">
    <source>
        <dbReference type="ARBA" id="ARBA00023136"/>
    </source>
</evidence>
<evidence type="ECO:0000256" key="2">
    <source>
        <dbReference type="ARBA" id="ARBA00009399"/>
    </source>
</evidence>
<dbReference type="AlphaFoldDB" id="A0A5D4RAD7"/>
<evidence type="ECO:0000256" key="6">
    <source>
        <dbReference type="SAM" id="Phobius"/>
    </source>
</evidence>
<sequence length="136" mass="15490">MRFIRSEFFRFAVTGGVNTLHYYSIYLVLLHFAGFYYFLAHSIGFASSLISSFFLNTLFTYRVKPTWGAFIRFPLTQLFNTGMTAVILFILVDGLKVSSSFAPVIAVVFTLPATFILTGRVLKTSCKKREATYQTY</sequence>
<dbReference type="InterPro" id="IPR007267">
    <property type="entry name" value="GtrA_DPMS_TM"/>
</dbReference>
<accession>A0A5D4RAD7</accession>
<dbReference type="Pfam" id="PF04138">
    <property type="entry name" value="GtrA_DPMS_TM"/>
    <property type="match status" value="1"/>
</dbReference>
<protein>
    <submittedName>
        <fullName evidence="8">GtrA family protein</fullName>
    </submittedName>
</protein>
<gene>
    <name evidence="8" type="ORF">FZD51_09875</name>
</gene>
<keyword evidence="3 6" id="KW-0812">Transmembrane</keyword>
<proteinExistence type="inferred from homology"/>
<dbReference type="InterPro" id="IPR051401">
    <property type="entry name" value="GtrA_CellWall_Glycosyl"/>
</dbReference>
<comment type="subcellular location">
    <subcellularLocation>
        <location evidence="1">Membrane</location>
        <topology evidence="1">Multi-pass membrane protein</topology>
    </subcellularLocation>
</comment>
<evidence type="ECO:0000313" key="9">
    <source>
        <dbReference type="Proteomes" id="UP000322139"/>
    </source>
</evidence>
<evidence type="ECO:0000313" key="8">
    <source>
        <dbReference type="EMBL" id="TYS48433.1"/>
    </source>
</evidence>
<comment type="similarity">
    <text evidence="2">Belongs to the GtrA family.</text>
</comment>
<dbReference type="EMBL" id="VTER01000005">
    <property type="protein sequence ID" value="TYS48433.1"/>
    <property type="molecule type" value="Genomic_DNA"/>
</dbReference>
<dbReference type="GO" id="GO:0005886">
    <property type="term" value="C:plasma membrane"/>
    <property type="evidence" value="ECO:0007669"/>
    <property type="project" value="TreeGrafter"/>
</dbReference>
<name>A0A5D4RAD7_9BACI</name>
<feature type="domain" description="GtrA/DPMS transmembrane" evidence="7">
    <location>
        <begin position="10"/>
        <end position="119"/>
    </location>
</feature>
<comment type="caution">
    <text evidence="8">The sequence shown here is derived from an EMBL/GenBank/DDBJ whole genome shotgun (WGS) entry which is preliminary data.</text>
</comment>